<dbReference type="AlphaFoldDB" id="A0A1T4TCI3"/>
<dbReference type="Proteomes" id="UP000190092">
    <property type="component" value="Unassembled WGS sequence"/>
</dbReference>
<dbReference type="PANTHER" id="PTHR30509">
    <property type="entry name" value="P-HYDROXYBENZOIC ACID EFFLUX PUMP SUBUNIT-RELATED"/>
    <property type="match status" value="1"/>
</dbReference>
<keyword evidence="3" id="KW-1003">Cell membrane</keyword>
<keyword evidence="2" id="KW-0813">Transport</keyword>
<feature type="transmembrane region" description="Helical" evidence="7">
    <location>
        <begin position="461"/>
        <end position="480"/>
    </location>
</feature>
<feature type="transmembrane region" description="Helical" evidence="7">
    <location>
        <begin position="117"/>
        <end position="134"/>
    </location>
</feature>
<name>A0A1T4TCI3_9HYPH</name>
<sequence length="705" mass="75195">MSSSSPAVSLVLPIRIDWTKHLFALRMVVAVIASLAVAFWLQVDNPQWAALSACLVIQPTAGAVVAKSAYRAIGTVIGSLFGLFALSLYAEAPAAFVGMMVLWLGATVFGAMQARNFVAYGCLLAGFSGLLVGFQSITAPDAGWAVALHRTIEILIGIGCSTVVTLLIKPVYAGDVLHRSVGATFSGLAAYAARTLDPTTPPEELAVTRQRMIEEVAKFDALRSYATFEAMELRADDSALRHVVRDFLGVLAITRSLYVRLQGLRQQPSGPVLDHVGNTLAKVAAVLRAVSAETRVALGDPQALRRDLLRARRALLQARTALIAMAGSVPFDELANALLVISRTGDMVHRLSMVMVASFAVNRRRRRQPRPHAVPSPFGLTEAILQSVRAALALLVVTLFWIATAWEAGFSSIVGLVVVLFCVVNQDDPGKLARPYIAAVTFALVLALAATATVLPLLDDFTGLAVFLALVLYPAGLAMATPRYTMAGVGFGVFFISELITGNQFQPVPQQYVNNALGLILGMLACLIAAQGLLPVSPEVIRRRAWRRVLATLADAARGALLGLQPARAVLSILAGLLPRLDLTRPREEELLRGCLGAASNGVELARLGGLARDPLTPPAIAEALQPWLVLMAGFYETLPTARDRAARLAEIAAATRTLHDRLAALAVPPGSPQAGSAVRAAASLRFVADRFDTDRPFLLRTFNP</sequence>
<dbReference type="InterPro" id="IPR006726">
    <property type="entry name" value="PHBA_efflux_AaeB/fusaric-R"/>
</dbReference>
<feature type="transmembrane region" description="Helical" evidence="7">
    <location>
        <begin position="154"/>
        <end position="172"/>
    </location>
</feature>
<gene>
    <name evidence="8" type="ORF">SAMN02745126_06011</name>
</gene>
<proteinExistence type="predicted"/>
<dbReference type="RefSeq" id="WP_085937751.1">
    <property type="nucleotide sequence ID" value="NZ_FUWJ01000015.1"/>
</dbReference>
<evidence type="ECO:0000256" key="6">
    <source>
        <dbReference type="ARBA" id="ARBA00023136"/>
    </source>
</evidence>
<comment type="subcellular location">
    <subcellularLocation>
        <location evidence="1">Cell membrane</location>
        <topology evidence="1">Multi-pass membrane protein</topology>
    </subcellularLocation>
</comment>
<keyword evidence="4 7" id="KW-0812">Transmembrane</keyword>
<dbReference type="Pfam" id="PF04632">
    <property type="entry name" value="FUSC"/>
    <property type="match status" value="1"/>
</dbReference>
<evidence type="ECO:0000256" key="2">
    <source>
        <dbReference type="ARBA" id="ARBA00022448"/>
    </source>
</evidence>
<accession>A0A1T4TCI3</accession>
<feature type="transmembrane region" description="Helical" evidence="7">
    <location>
        <begin position="408"/>
        <end position="424"/>
    </location>
</feature>
<evidence type="ECO:0000256" key="7">
    <source>
        <dbReference type="SAM" id="Phobius"/>
    </source>
</evidence>
<keyword evidence="6 7" id="KW-0472">Membrane</keyword>
<reference evidence="9" key="1">
    <citation type="submission" date="2017-02" db="EMBL/GenBank/DDBJ databases">
        <authorList>
            <person name="Varghese N."/>
            <person name="Submissions S."/>
        </authorList>
    </citation>
    <scope>NUCLEOTIDE SEQUENCE [LARGE SCALE GENOMIC DNA]</scope>
    <source>
        <strain evidence="9">ATCC 27094</strain>
    </source>
</reference>
<feature type="transmembrane region" description="Helical" evidence="7">
    <location>
        <begin position="512"/>
        <end position="534"/>
    </location>
</feature>
<evidence type="ECO:0000313" key="9">
    <source>
        <dbReference type="Proteomes" id="UP000190092"/>
    </source>
</evidence>
<dbReference type="OrthoDB" id="9807111at2"/>
<dbReference type="EMBL" id="FUWJ01000015">
    <property type="protein sequence ID" value="SKA38133.1"/>
    <property type="molecule type" value="Genomic_DNA"/>
</dbReference>
<dbReference type="GO" id="GO:0005886">
    <property type="term" value="C:plasma membrane"/>
    <property type="evidence" value="ECO:0007669"/>
    <property type="project" value="UniProtKB-SubCell"/>
</dbReference>
<dbReference type="STRING" id="225324.SAMN02745126_06011"/>
<dbReference type="GO" id="GO:0022857">
    <property type="term" value="F:transmembrane transporter activity"/>
    <property type="evidence" value="ECO:0007669"/>
    <property type="project" value="InterPro"/>
</dbReference>
<feature type="transmembrane region" description="Helical" evidence="7">
    <location>
        <begin position="21"/>
        <end position="41"/>
    </location>
</feature>
<protein>
    <submittedName>
        <fullName evidence="8">Uncharacterized membrane protein YccC</fullName>
    </submittedName>
</protein>
<evidence type="ECO:0000313" key="8">
    <source>
        <dbReference type="EMBL" id="SKA38133.1"/>
    </source>
</evidence>
<evidence type="ECO:0000256" key="5">
    <source>
        <dbReference type="ARBA" id="ARBA00022989"/>
    </source>
</evidence>
<feature type="transmembrane region" description="Helical" evidence="7">
    <location>
        <begin position="95"/>
        <end position="112"/>
    </location>
</feature>
<dbReference type="PANTHER" id="PTHR30509:SF9">
    <property type="entry name" value="MULTIDRUG RESISTANCE PROTEIN MDTO"/>
    <property type="match status" value="1"/>
</dbReference>
<organism evidence="8 9">
    <name type="scientific">Enhydrobacter aerosaccus</name>
    <dbReference type="NCBI Taxonomy" id="225324"/>
    <lineage>
        <taxon>Bacteria</taxon>
        <taxon>Pseudomonadati</taxon>
        <taxon>Pseudomonadota</taxon>
        <taxon>Alphaproteobacteria</taxon>
        <taxon>Hyphomicrobiales</taxon>
        <taxon>Enhydrobacter</taxon>
    </lineage>
</organism>
<evidence type="ECO:0000256" key="4">
    <source>
        <dbReference type="ARBA" id="ARBA00022692"/>
    </source>
</evidence>
<keyword evidence="5 7" id="KW-1133">Transmembrane helix</keyword>
<evidence type="ECO:0000256" key="3">
    <source>
        <dbReference type="ARBA" id="ARBA00022475"/>
    </source>
</evidence>
<feature type="transmembrane region" description="Helical" evidence="7">
    <location>
        <begin position="436"/>
        <end position="455"/>
    </location>
</feature>
<evidence type="ECO:0000256" key="1">
    <source>
        <dbReference type="ARBA" id="ARBA00004651"/>
    </source>
</evidence>
<keyword evidence="9" id="KW-1185">Reference proteome</keyword>